<evidence type="ECO:0000259" key="4">
    <source>
        <dbReference type="PROSITE" id="PS51350"/>
    </source>
</evidence>
<dbReference type="GO" id="GO:0005737">
    <property type="term" value="C:cytoplasm"/>
    <property type="evidence" value="ECO:0007669"/>
    <property type="project" value="UniProtKB-SubCell"/>
</dbReference>
<dbReference type="GO" id="GO:0009401">
    <property type="term" value="P:phosphoenolpyruvate-dependent sugar phosphotransferase system"/>
    <property type="evidence" value="ECO:0007669"/>
    <property type="project" value="UniProtKB-KW"/>
</dbReference>
<evidence type="ECO:0000313" key="6">
    <source>
        <dbReference type="Proteomes" id="UP000006873"/>
    </source>
</evidence>
<dbReference type="KEGG" id="elm:ELI_1532"/>
<dbReference type="PANTHER" id="PTHR33705">
    <property type="entry name" value="PHOSPHOCARRIER PROTEIN HPR"/>
    <property type="match status" value="1"/>
</dbReference>
<dbReference type="Gene3D" id="3.30.1340.10">
    <property type="entry name" value="HPr-like"/>
    <property type="match status" value="1"/>
</dbReference>
<proteinExistence type="predicted"/>
<evidence type="ECO:0000256" key="2">
    <source>
        <dbReference type="ARBA" id="ARBA00022490"/>
    </source>
</evidence>
<dbReference type="CDD" id="cd00367">
    <property type="entry name" value="PTS-HPr_like"/>
    <property type="match status" value="1"/>
</dbReference>
<evidence type="ECO:0000256" key="3">
    <source>
        <dbReference type="ARBA" id="ARBA00022683"/>
    </source>
</evidence>
<dbReference type="eggNOG" id="COG1925">
    <property type="taxonomic scope" value="Bacteria"/>
</dbReference>
<organism evidence="5 6">
    <name type="scientific">Eubacterium callanderi</name>
    <dbReference type="NCBI Taxonomy" id="53442"/>
    <lineage>
        <taxon>Bacteria</taxon>
        <taxon>Bacillati</taxon>
        <taxon>Bacillota</taxon>
        <taxon>Clostridia</taxon>
        <taxon>Eubacteriales</taxon>
        <taxon>Eubacteriaceae</taxon>
        <taxon>Eubacterium</taxon>
    </lineage>
</organism>
<dbReference type="EMBL" id="CP002273">
    <property type="protein sequence ID" value="ADO36518.1"/>
    <property type="molecule type" value="Genomic_DNA"/>
</dbReference>
<dbReference type="NCBIfam" id="TIGR01003">
    <property type="entry name" value="PTS_HPr_family"/>
    <property type="match status" value="1"/>
</dbReference>
<name>E3GLZ7_9FIRM</name>
<dbReference type="InterPro" id="IPR035895">
    <property type="entry name" value="HPr-like_sf"/>
</dbReference>
<dbReference type="InterPro" id="IPR000032">
    <property type="entry name" value="HPr-like"/>
</dbReference>
<reference key="1">
    <citation type="submission" date="2010-09" db="EMBL/GenBank/DDBJ databases">
        <authorList>
            <person name="Roh H."/>
            <person name="Ko H.-J."/>
            <person name="Kim D."/>
            <person name="Choi D.G."/>
            <person name="Park S."/>
            <person name="Kim S."/>
            <person name="Kim K.H."/>
            <person name="Chang I.S."/>
            <person name="Choi I.-G."/>
        </authorList>
    </citation>
    <scope>NUCLEOTIDE SEQUENCE</scope>
    <source>
        <strain>KIST612</strain>
    </source>
</reference>
<dbReference type="SUPFAM" id="SSF55594">
    <property type="entry name" value="HPr-like"/>
    <property type="match status" value="1"/>
</dbReference>
<gene>
    <name evidence="5" type="ordered locus">ELI_1532</name>
</gene>
<dbReference type="PANTHER" id="PTHR33705:SF2">
    <property type="entry name" value="PHOSPHOCARRIER PROTEIN NPR"/>
    <property type="match status" value="1"/>
</dbReference>
<dbReference type="HOGENOM" id="CLU_136230_1_2_9"/>
<dbReference type="Proteomes" id="UP000006873">
    <property type="component" value="Chromosome"/>
</dbReference>
<evidence type="ECO:0000313" key="5">
    <source>
        <dbReference type="EMBL" id="ADO36518.1"/>
    </source>
</evidence>
<keyword evidence="2" id="KW-0963">Cytoplasm</keyword>
<comment type="subcellular location">
    <subcellularLocation>
        <location evidence="1">Cytoplasm</location>
    </subcellularLocation>
</comment>
<keyword evidence="6" id="KW-1185">Reference proteome</keyword>
<dbReference type="InterPro" id="IPR002114">
    <property type="entry name" value="PTS_HPr_Ser_P_site"/>
</dbReference>
<dbReference type="PROSITE" id="PS00589">
    <property type="entry name" value="PTS_HPR_SER"/>
    <property type="match status" value="1"/>
</dbReference>
<feature type="domain" description="HPr" evidence="4">
    <location>
        <begin position="17"/>
        <end position="104"/>
    </location>
</feature>
<dbReference type="InterPro" id="IPR050399">
    <property type="entry name" value="HPr"/>
</dbReference>
<dbReference type="Pfam" id="PF00381">
    <property type="entry name" value="PTS-HPr"/>
    <property type="match status" value="1"/>
</dbReference>
<accession>E3GLZ7</accession>
<dbReference type="PRINTS" id="PR00107">
    <property type="entry name" value="PHOSPHOCPHPR"/>
</dbReference>
<evidence type="ECO:0000256" key="1">
    <source>
        <dbReference type="ARBA" id="ARBA00004496"/>
    </source>
</evidence>
<sequence length="107" mass="11927">MYNIYDRGIFYKGVYNVITDKVVVQNRAGLHAKPASLFVQTANKFKSEIYISKGSTRVNAKSIMGVMILAVQKGDEIVIEASGDDEKLAVEKLIELINNKFDLPDES</sequence>
<dbReference type="PROSITE" id="PS51350">
    <property type="entry name" value="PTS_HPR_DOM"/>
    <property type="match status" value="1"/>
</dbReference>
<keyword evidence="3" id="KW-0598">Phosphotransferase system</keyword>
<protein>
    <submittedName>
        <fullName evidence="5">Phosphotransferase system</fullName>
    </submittedName>
</protein>
<dbReference type="AlphaFoldDB" id="E3GLZ7"/>
<reference evidence="5 6" key="2">
    <citation type="journal article" date="2011" name="J. Bacteriol.">
        <title>Complete genome sequence of a carbon monoxide-utilizing acetogen, Eubacterium limosum KIST612.</title>
        <authorList>
            <person name="Roh H."/>
            <person name="Ko H.J."/>
            <person name="Kim D."/>
            <person name="Choi D.G."/>
            <person name="Park S."/>
            <person name="Kim S."/>
            <person name="Chang I.S."/>
            <person name="Choi I.G."/>
        </authorList>
    </citation>
    <scope>NUCLEOTIDE SEQUENCE [LARGE SCALE GENOMIC DNA]</scope>
    <source>
        <strain evidence="5 6">KIST612</strain>
    </source>
</reference>